<protein>
    <recommendedName>
        <fullName evidence="6">Glycerol-3-phosphate dehydrogenase</fullName>
        <ecNumber evidence="6">1.1.5.3</ecNumber>
    </recommendedName>
</protein>
<comment type="similarity">
    <text evidence="2 6">Belongs to the FAD-dependent glycerol-3-phosphate dehydrogenase family.</text>
</comment>
<evidence type="ECO:0000256" key="2">
    <source>
        <dbReference type="ARBA" id="ARBA00007330"/>
    </source>
</evidence>
<dbReference type="Gene3D" id="1.10.8.870">
    <property type="entry name" value="Alpha-glycerophosphate oxidase, cap domain"/>
    <property type="match status" value="1"/>
</dbReference>
<dbReference type="InterPro" id="IPR000447">
    <property type="entry name" value="G3P_DH_FAD-dep"/>
</dbReference>
<name>A0A8J2ZNC4_9RHOB</name>
<evidence type="ECO:0000256" key="1">
    <source>
        <dbReference type="ARBA" id="ARBA00001974"/>
    </source>
</evidence>
<dbReference type="Gene3D" id="6.10.250.1890">
    <property type="match status" value="1"/>
</dbReference>
<evidence type="ECO:0000259" key="8">
    <source>
        <dbReference type="Pfam" id="PF16901"/>
    </source>
</evidence>
<accession>A0A8J2ZNC4</accession>
<dbReference type="SUPFAM" id="SSF54373">
    <property type="entry name" value="FAD-linked reductases, C-terminal domain"/>
    <property type="match status" value="1"/>
</dbReference>
<evidence type="ECO:0000259" key="7">
    <source>
        <dbReference type="Pfam" id="PF01266"/>
    </source>
</evidence>
<dbReference type="PRINTS" id="PR01001">
    <property type="entry name" value="FADG3PDH"/>
</dbReference>
<evidence type="ECO:0000313" key="9">
    <source>
        <dbReference type="EMBL" id="GGG83309.1"/>
    </source>
</evidence>
<evidence type="ECO:0000256" key="3">
    <source>
        <dbReference type="ARBA" id="ARBA00022630"/>
    </source>
</evidence>
<dbReference type="GO" id="GO:0009331">
    <property type="term" value="C:glycerol-3-phosphate dehydrogenase (FAD) complex"/>
    <property type="evidence" value="ECO:0007669"/>
    <property type="project" value="UniProtKB-UniRule"/>
</dbReference>
<dbReference type="InterPro" id="IPR031656">
    <property type="entry name" value="DAO_C"/>
</dbReference>
<dbReference type="Gene3D" id="3.50.50.60">
    <property type="entry name" value="FAD/NAD(P)-binding domain"/>
    <property type="match status" value="1"/>
</dbReference>
<dbReference type="InterPro" id="IPR006076">
    <property type="entry name" value="FAD-dep_OxRdtase"/>
</dbReference>
<organism evidence="9 10">
    <name type="scientific">Salipiger pallidus</name>
    <dbReference type="NCBI Taxonomy" id="1775170"/>
    <lineage>
        <taxon>Bacteria</taxon>
        <taxon>Pseudomonadati</taxon>
        <taxon>Pseudomonadota</taxon>
        <taxon>Alphaproteobacteria</taxon>
        <taxon>Rhodobacterales</taxon>
        <taxon>Roseobacteraceae</taxon>
        <taxon>Salipiger</taxon>
    </lineage>
</organism>
<dbReference type="NCBIfam" id="NF009906">
    <property type="entry name" value="PRK13369.1"/>
    <property type="match status" value="1"/>
</dbReference>
<feature type="domain" description="Alpha-glycerophosphate oxidase C-terminal" evidence="8">
    <location>
        <begin position="384"/>
        <end position="487"/>
    </location>
</feature>
<dbReference type="Pfam" id="PF01266">
    <property type="entry name" value="DAO"/>
    <property type="match status" value="1"/>
</dbReference>
<dbReference type="PANTHER" id="PTHR11985">
    <property type="entry name" value="GLYCEROL-3-PHOSPHATE DEHYDROGENASE"/>
    <property type="match status" value="1"/>
</dbReference>
<dbReference type="RefSeq" id="WP_188791718.1">
    <property type="nucleotide sequence ID" value="NZ_BMJV01000009.1"/>
</dbReference>
<dbReference type="GO" id="GO:0046168">
    <property type="term" value="P:glycerol-3-phosphate catabolic process"/>
    <property type="evidence" value="ECO:0007669"/>
    <property type="project" value="TreeGrafter"/>
</dbReference>
<comment type="catalytic activity">
    <reaction evidence="6">
        <text>a quinone + sn-glycerol 3-phosphate = dihydroxyacetone phosphate + a quinol</text>
        <dbReference type="Rhea" id="RHEA:18977"/>
        <dbReference type="ChEBI" id="CHEBI:24646"/>
        <dbReference type="ChEBI" id="CHEBI:57597"/>
        <dbReference type="ChEBI" id="CHEBI:57642"/>
        <dbReference type="ChEBI" id="CHEBI:132124"/>
        <dbReference type="EC" id="1.1.5.3"/>
    </reaction>
</comment>
<dbReference type="SUPFAM" id="SSF51905">
    <property type="entry name" value="FAD/NAD(P)-binding domain"/>
    <property type="match status" value="1"/>
</dbReference>
<keyword evidence="3 6" id="KW-0285">Flavoprotein</keyword>
<reference evidence="9" key="2">
    <citation type="submission" date="2020-09" db="EMBL/GenBank/DDBJ databases">
        <authorList>
            <person name="Sun Q."/>
            <person name="Zhou Y."/>
        </authorList>
    </citation>
    <scope>NUCLEOTIDE SEQUENCE</scope>
    <source>
        <strain evidence="9">CGMCC 1.15762</strain>
    </source>
</reference>
<dbReference type="Gene3D" id="3.30.9.10">
    <property type="entry name" value="D-Amino Acid Oxidase, subunit A, domain 2"/>
    <property type="match status" value="1"/>
</dbReference>
<evidence type="ECO:0000256" key="4">
    <source>
        <dbReference type="ARBA" id="ARBA00022827"/>
    </source>
</evidence>
<evidence type="ECO:0000256" key="5">
    <source>
        <dbReference type="ARBA" id="ARBA00023002"/>
    </source>
</evidence>
<dbReference type="PROSITE" id="PS00977">
    <property type="entry name" value="FAD_G3PDH_1"/>
    <property type="match status" value="1"/>
</dbReference>
<comment type="caution">
    <text evidence="9">The sequence shown here is derived from an EMBL/GenBank/DDBJ whole genome shotgun (WGS) entry which is preliminary data.</text>
</comment>
<keyword evidence="10" id="KW-1185">Reference proteome</keyword>
<feature type="domain" description="FAD dependent oxidoreductase" evidence="7">
    <location>
        <begin position="7"/>
        <end position="360"/>
    </location>
</feature>
<dbReference type="NCBIfam" id="NF008899">
    <property type="entry name" value="PRK12266.1"/>
    <property type="match status" value="1"/>
</dbReference>
<sequence length="501" mass="56583">MTTQELDLFVIGGGINGAGFARDAAGRGLKVALCEKDDLAQGTSSRSGKLVHGGLRYLEYYEFRLVREALIEREVLMNAAPHIIWPLRFVLPHSPQDRPAWLVRLGLFLYDHLGGRRKLPGTRTLNLHRDPEGAPLLDQYKRGFEYSDCWVDDARLVTLNALDAARKGATVLTRSPAITARREDGKWHVTTQNTLTGEKREFVAKCLVNAAGPWVTDVLTRVAGANSTRNVRLVKGSHIIVPKFWEGPHSYLVQNKDKRVIFINAYEGDKALIGTTDIAHDGRAEDVKIDDTEIQYLLDCVNRYFKEQLTRDDIVETFSGVRPLFDDGQGNPSAVTRDYVFDLDETGAPLLNIFGGKITTFRELAERGMHKIQHLFPKMGPDWTETATLPGGDMENADYDLFRNTMKTEFPFMNRGLREYYGRRYGTLTRDLAAGATSLEGLGRHFGGNLYEAEVNWLVTHEWAQTAEDILWRRTKHRLHMTEAQTAAFTDWFNTHKAEAA</sequence>
<comment type="cofactor">
    <cofactor evidence="1 6">
        <name>FAD</name>
        <dbReference type="ChEBI" id="CHEBI:57692"/>
    </cofactor>
</comment>
<dbReference type="InterPro" id="IPR038299">
    <property type="entry name" value="DAO_C_sf"/>
</dbReference>
<keyword evidence="4" id="KW-0274">FAD</keyword>
<gene>
    <name evidence="9" type="ORF">GCM10011415_36450</name>
</gene>
<keyword evidence="5 6" id="KW-0560">Oxidoreductase</keyword>
<dbReference type="EC" id="1.1.5.3" evidence="6"/>
<evidence type="ECO:0000256" key="6">
    <source>
        <dbReference type="RuleBase" id="RU361217"/>
    </source>
</evidence>
<proteinExistence type="inferred from homology"/>
<dbReference type="PANTHER" id="PTHR11985:SF15">
    <property type="entry name" value="GLYCEROL-3-PHOSPHATE DEHYDROGENASE, MITOCHONDRIAL"/>
    <property type="match status" value="1"/>
</dbReference>
<dbReference type="GO" id="GO:0004368">
    <property type="term" value="F:glycerol-3-phosphate dehydrogenase (quinone) activity"/>
    <property type="evidence" value="ECO:0007669"/>
    <property type="project" value="UniProtKB-EC"/>
</dbReference>
<reference evidence="9" key="1">
    <citation type="journal article" date="2014" name="Int. J. Syst. Evol. Microbiol.">
        <title>Complete genome sequence of Corynebacterium casei LMG S-19264T (=DSM 44701T), isolated from a smear-ripened cheese.</title>
        <authorList>
            <consortium name="US DOE Joint Genome Institute (JGI-PGF)"/>
            <person name="Walter F."/>
            <person name="Albersmeier A."/>
            <person name="Kalinowski J."/>
            <person name="Ruckert C."/>
        </authorList>
    </citation>
    <scope>NUCLEOTIDE SEQUENCE</scope>
    <source>
        <strain evidence="9">CGMCC 1.15762</strain>
    </source>
</reference>
<dbReference type="EMBL" id="BMJV01000009">
    <property type="protein sequence ID" value="GGG83309.1"/>
    <property type="molecule type" value="Genomic_DNA"/>
</dbReference>
<evidence type="ECO:0000313" key="10">
    <source>
        <dbReference type="Proteomes" id="UP000617145"/>
    </source>
</evidence>
<dbReference type="InterPro" id="IPR036188">
    <property type="entry name" value="FAD/NAD-bd_sf"/>
</dbReference>
<dbReference type="Proteomes" id="UP000617145">
    <property type="component" value="Unassembled WGS sequence"/>
</dbReference>
<dbReference type="Pfam" id="PF16901">
    <property type="entry name" value="DAO_C"/>
    <property type="match status" value="1"/>
</dbReference>
<dbReference type="AlphaFoldDB" id="A0A8J2ZNC4"/>